<evidence type="ECO:0000313" key="1">
    <source>
        <dbReference type="EMBL" id="KAH3853531.1"/>
    </source>
</evidence>
<evidence type="ECO:0000313" key="2">
    <source>
        <dbReference type="Proteomes" id="UP000828390"/>
    </source>
</evidence>
<organism evidence="1 2">
    <name type="scientific">Dreissena polymorpha</name>
    <name type="common">Zebra mussel</name>
    <name type="synonym">Mytilus polymorpha</name>
    <dbReference type="NCBI Taxonomy" id="45954"/>
    <lineage>
        <taxon>Eukaryota</taxon>
        <taxon>Metazoa</taxon>
        <taxon>Spiralia</taxon>
        <taxon>Lophotrochozoa</taxon>
        <taxon>Mollusca</taxon>
        <taxon>Bivalvia</taxon>
        <taxon>Autobranchia</taxon>
        <taxon>Heteroconchia</taxon>
        <taxon>Euheterodonta</taxon>
        <taxon>Imparidentia</taxon>
        <taxon>Neoheterodontei</taxon>
        <taxon>Myida</taxon>
        <taxon>Dreissenoidea</taxon>
        <taxon>Dreissenidae</taxon>
        <taxon>Dreissena</taxon>
    </lineage>
</organism>
<accession>A0A9D4R3B5</accession>
<reference evidence="1" key="2">
    <citation type="submission" date="2020-11" db="EMBL/GenBank/DDBJ databases">
        <authorList>
            <person name="McCartney M.A."/>
            <person name="Auch B."/>
            <person name="Kono T."/>
            <person name="Mallez S."/>
            <person name="Becker A."/>
            <person name="Gohl D.M."/>
            <person name="Silverstein K.A.T."/>
            <person name="Koren S."/>
            <person name="Bechman K.B."/>
            <person name="Herman A."/>
            <person name="Abrahante J.E."/>
            <person name="Garbe J."/>
        </authorList>
    </citation>
    <scope>NUCLEOTIDE SEQUENCE</scope>
    <source>
        <strain evidence="1">Duluth1</strain>
        <tissue evidence="1">Whole animal</tissue>
    </source>
</reference>
<keyword evidence="2" id="KW-1185">Reference proteome</keyword>
<gene>
    <name evidence="1" type="ORF">DPMN_096056</name>
</gene>
<sequence>MALTTSPLHKDFTQTRIKRDASDFEKVQSNSTTCSPYTACPTLIHIAIGIVTESDVRVSSKKQNVHEKKEEFVSSDKNKAGMIALINTALKCYVVVSPGDGDVDIVKATVERSRYSNTKLIGKDTYMLNLLLHNLEGYNKTLLPI</sequence>
<protein>
    <submittedName>
        <fullName evidence="1">Uncharacterized protein</fullName>
    </submittedName>
</protein>
<reference evidence="1" key="1">
    <citation type="journal article" date="2019" name="bioRxiv">
        <title>The Genome of the Zebra Mussel, Dreissena polymorpha: A Resource for Invasive Species Research.</title>
        <authorList>
            <person name="McCartney M.A."/>
            <person name="Auch B."/>
            <person name="Kono T."/>
            <person name="Mallez S."/>
            <person name="Zhang Y."/>
            <person name="Obille A."/>
            <person name="Becker A."/>
            <person name="Abrahante J.E."/>
            <person name="Garbe J."/>
            <person name="Badalamenti J.P."/>
            <person name="Herman A."/>
            <person name="Mangelson H."/>
            <person name="Liachko I."/>
            <person name="Sullivan S."/>
            <person name="Sone E.D."/>
            <person name="Koren S."/>
            <person name="Silverstein K.A.T."/>
            <person name="Beckman K.B."/>
            <person name="Gohl D.M."/>
        </authorList>
    </citation>
    <scope>NUCLEOTIDE SEQUENCE</scope>
    <source>
        <strain evidence="1">Duluth1</strain>
        <tissue evidence="1">Whole animal</tissue>
    </source>
</reference>
<dbReference type="EMBL" id="JAIWYP010000003">
    <property type="protein sequence ID" value="KAH3853531.1"/>
    <property type="molecule type" value="Genomic_DNA"/>
</dbReference>
<name>A0A9D4R3B5_DREPO</name>
<comment type="caution">
    <text evidence="1">The sequence shown here is derived from an EMBL/GenBank/DDBJ whole genome shotgun (WGS) entry which is preliminary data.</text>
</comment>
<proteinExistence type="predicted"/>
<dbReference type="AlphaFoldDB" id="A0A9D4R3B5"/>
<dbReference type="Proteomes" id="UP000828390">
    <property type="component" value="Unassembled WGS sequence"/>
</dbReference>